<organism evidence="5 6">
    <name type="scientific">Tractidigestivibacter montrealensis</name>
    <dbReference type="NCBI Taxonomy" id="2972466"/>
    <lineage>
        <taxon>Bacteria</taxon>
        <taxon>Bacillati</taxon>
        <taxon>Actinomycetota</taxon>
        <taxon>Coriobacteriia</taxon>
        <taxon>Coriobacteriales</taxon>
        <taxon>Atopobiaceae</taxon>
        <taxon>Tractidigestivibacter</taxon>
    </lineage>
</organism>
<accession>A0ABT1Z5R7</accession>
<dbReference type="Pfam" id="PF01522">
    <property type="entry name" value="Polysacc_deac_1"/>
    <property type="match status" value="1"/>
</dbReference>
<keyword evidence="3" id="KW-0812">Transmembrane</keyword>
<dbReference type="Pfam" id="PF16403">
    <property type="entry name" value="Bact_surface_Ig-like"/>
    <property type="match status" value="1"/>
</dbReference>
<keyword evidence="3" id="KW-1133">Transmembrane helix</keyword>
<evidence type="ECO:0000256" key="2">
    <source>
        <dbReference type="SAM" id="MobiDB-lite"/>
    </source>
</evidence>
<proteinExistence type="predicted"/>
<gene>
    <name evidence="5" type="ORF">NVS32_01080</name>
</gene>
<dbReference type="InterPro" id="IPR032179">
    <property type="entry name" value="Cry22Aa_Ig-like"/>
</dbReference>
<keyword evidence="3" id="KW-0472">Membrane</keyword>
<dbReference type="InterPro" id="IPR011330">
    <property type="entry name" value="Glyco_hydro/deAcase_b/a-brl"/>
</dbReference>
<feature type="region of interest" description="Disordered" evidence="2">
    <location>
        <begin position="1"/>
        <end position="93"/>
    </location>
</feature>
<dbReference type="InterPro" id="IPR013783">
    <property type="entry name" value="Ig-like_fold"/>
</dbReference>
<dbReference type="Gene3D" id="2.60.40.10">
    <property type="entry name" value="Immunoglobulins"/>
    <property type="match status" value="1"/>
</dbReference>
<dbReference type="EMBL" id="JANSKA010000001">
    <property type="protein sequence ID" value="MCR9035554.1"/>
    <property type="molecule type" value="Genomic_DNA"/>
</dbReference>
<feature type="compositionally biased region" description="Basic and acidic residues" evidence="2">
    <location>
        <begin position="1"/>
        <end position="18"/>
    </location>
</feature>
<dbReference type="RefSeq" id="WP_258498382.1">
    <property type="nucleotide sequence ID" value="NZ_JANSKA010000001.1"/>
</dbReference>
<comment type="caution">
    <text evidence="5">The sequence shown here is derived from an EMBL/GenBank/DDBJ whole genome shotgun (WGS) entry which is preliminary data.</text>
</comment>
<keyword evidence="6" id="KW-1185">Reference proteome</keyword>
<dbReference type="PROSITE" id="PS51677">
    <property type="entry name" value="NODB"/>
    <property type="match status" value="1"/>
</dbReference>
<dbReference type="InterPro" id="IPR051398">
    <property type="entry name" value="Polysacch_Deacetylase"/>
</dbReference>
<dbReference type="PANTHER" id="PTHR34216">
    <property type="match status" value="1"/>
</dbReference>
<reference evidence="5 6" key="1">
    <citation type="submission" date="2022-08" db="EMBL/GenBank/DDBJ databases">
        <title>Tractidigestivibacter montrealensis type strain KD21.</title>
        <authorList>
            <person name="Diop K."/>
            <person name="Richard C."/>
            <person name="Routy B."/>
        </authorList>
    </citation>
    <scope>NUCLEOTIDE SEQUENCE [LARGE SCALE GENOMIC DNA]</scope>
    <source>
        <strain evidence="5 6">KD21</strain>
    </source>
</reference>
<dbReference type="PANTHER" id="PTHR34216:SF7">
    <property type="entry name" value="POLY-BETA-1,6-N-ACETYL-D-GLUCOSAMINE N-DEACETYLASE"/>
    <property type="match status" value="1"/>
</dbReference>
<evidence type="ECO:0000256" key="1">
    <source>
        <dbReference type="ARBA" id="ARBA00022729"/>
    </source>
</evidence>
<name>A0ABT1Z5R7_9ACTN</name>
<evidence type="ECO:0000313" key="5">
    <source>
        <dbReference type="EMBL" id="MCR9035554.1"/>
    </source>
</evidence>
<feature type="region of interest" description="Disordered" evidence="2">
    <location>
        <begin position="130"/>
        <end position="161"/>
    </location>
</feature>
<dbReference type="InterPro" id="IPR002509">
    <property type="entry name" value="NODB_dom"/>
</dbReference>
<protein>
    <submittedName>
        <fullName evidence="5">DUF5011 domain-containing protein</fullName>
    </submittedName>
</protein>
<dbReference type="Gene3D" id="3.20.20.370">
    <property type="entry name" value="Glycoside hydrolase/deacetylase"/>
    <property type="match status" value="1"/>
</dbReference>
<dbReference type="SUPFAM" id="SSF88713">
    <property type="entry name" value="Glycoside hydrolase/deacetylase"/>
    <property type="match status" value="1"/>
</dbReference>
<feature type="domain" description="NodB homology" evidence="4">
    <location>
        <begin position="314"/>
        <end position="429"/>
    </location>
</feature>
<feature type="transmembrane region" description="Helical" evidence="3">
    <location>
        <begin position="98"/>
        <end position="119"/>
    </location>
</feature>
<feature type="compositionally biased region" description="Polar residues" evidence="2">
    <location>
        <begin position="136"/>
        <end position="151"/>
    </location>
</feature>
<evidence type="ECO:0000256" key="3">
    <source>
        <dbReference type="SAM" id="Phobius"/>
    </source>
</evidence>
<dbReference type="Proteomes" id="UP001204320">
    <property type="component" value="Unassembled WGS sequence"/>
</dbReference>
<keyword evidence="1" id="KW-0732">Signal</keyword>
<evidence type="ECO:0000313" key="6">
    <source>
        <dbReference type="Proteomes" id="UP001204320"/>
    </source>
</evidence>
<evidence type="ECO:0000259" key="4">
    <source>
        <dbReference type="PROSITE" id="PS51677"/>
    </source>
</evidence>
<sequence length="429" mass="45485">MANRENSYKGRGGRDSIRVSHYVPEQTGEKGPGNDSASDAQRCAQERGQRGGQRRRQSASDVRVLRPGVVPGTQPPARAEQARTYAERHRKEQRSRTVRCGILIAVACGVALVVGIVAARGGVGSLLPDNAGSGSGNEPATQGASGSQSAEQGARATGAQNDGSIVMTLGGSADTYVKRGEGYVDGGCYAHDRTDGMITDKVTASGEVDTTTLGDYTVTYTVEDSAGMVATATRTVHVVDDVDGGWDDDGISVFMYHDVYDAANPPEGASSDQNLISTTLLDQQLSWLNENGYYFPSWAEVRAYIEGGHSLPAKSVVLTFDDGSEGFLTYAIPLLENHKIPATSFVICSDSDIQDKLSNYASPYVDFQSHSYDLHRAGTSGKGHGGRIYDLTSDEVAEDLKQSADILKTSDAFAYPFGDVSDAAPAGVE</sequence>